<dbReference type="Proteomes" id="UP000604825">
    <property type="component" value="Unassembled WGS sequence"/>
</dbReference>
<dbReference type="InterPro" id="IPR011009">
    <property type="entry name" value="Kinase-like_dom_sf"/>
</dbReference>
<evidence type="ECO:0000259" key="1">
    <source>
        <dbReference type="PROSITE" id="PS50202"/>
    </source>
</evidence>
<evidence type="ECO:0000313" key="2">
    <source>
        <dbReference type="EMBL" id="CAD6251999.1"/>
    </source>
</evidence>
<dbReference type="SUPFAM" id="SSF56112">
    <property type="entry name" value="Protein kinase-like (PK-like)"/>
    <property type="match status" value="1"/>
</dbReference>
<reference evidence="2" key="1">
    <citation type="submission" date="2020-10" db="EMBL/GenBank/DDBJ databases">
        <authorList>
            <person name="Han B."/>
            <person name="Lu T."/>
            <person name="Zhao Q."/>
            <person name="Huang X."/>
            <person name="Zhao Y."/>
        </authorList>
    </citation>
    <scope>NUCLEOTIDE SEQUENCE</scope>
</reference>
<dbReference type="PANTHER" id="PTHR45707:SF71">
    <property type="entry name" value="PROTEIN KINASE DOMAIN-CONTAINING PROTEIN"/>
    <property type="match status" value="1"/>
</dbReference>
<sequence>MQVVQTSQGLYTETVHEDSRYMELNILERIVNESEEPSPLDFALLHSITENFSEKKKIGSGGCGIVYKAIRRWNHRWIKSMKQSSLACQQVKKCLELALRCIQDDPTDRPDISDIIDELKEIDTTDGQAQIQISYCCLEDILGIKPLEIHSPFEDFKISHSIELTNDTDDYIAFVTKAKLERFCTEPDRGIVPPRSKCSVTLAMQAQVNAQPNVHYTEVITVLSTRVDGALSVDAMDVTSGEIFVDKEGKVVDEVNVMVVFGTPQLAEE</sequence>
<dbReference type="OrthoDB" id="264603at2759"/>
<evidence type="ECO:0000313" key="3">
    <source>
        <dbReference type="Proteomes" id="UP000604825"/>
    </source>
</evidence>
<organism evidence="2 3">
    <name type="scientific">Miscanthus lutarioriparius</name>
    <dbReference type="NCBI Taxonomy" id="422564"/>
    <lineage>
        <taxon>Eukaryota</taxon>
        <taxon>Viridiplantae</taxon>
        <taxon>Streptophyta</taxon>
        <taxon>Embryophyta</taxon>
        <taxon>Tracheophyta</taxon>
        <taxon>Spermatophyta</taxon>
        <taxon>Magnoliopsida</taxon>
        <taxon>Liliopsida</taxon>
        <taxon>Poales</taxon>
        <taxon>Poaceae</taxon>
        <taxon>PACMAD clade</taxon>
        <taxon>Panicoideae</taxon>
        <taxon>Andropogonodae</taxon>
        <taxon>Andropogoneae</taxon>
        <taxon>Saccharinae</taxon>
        <taxon>Miscanthus</taxon>
    </lineage>
</organism>
<accession>A0A811Q1G6</accession>
<dbReference type="InterPro" id="IPR008962">
    <property type="entry name" value="PapD-like_sf"/>
</dbReference>
<proteinExistence type="predicted"/>
<dbReference type="Gene3D" id="3.30.200.20">
    <property type="entry name" value="Phosphorylase Kinase, domain 1"/>
    <property type="match status" value="1"/>
</dbReference>
<name>A0A811Q1G6_9POAL</name>
<dbReference type="AlphaFoldDB" id="A0A811Q1G6"/>
<dbReference type="Pfam" id="PF00635">
    <property type="entry name" value="Motile_Sperm"/>
    <property type="match status" value="1"/>
</dbReference>
<dbReference type="PANTHER" id="PTHR45707">
    <property type="entry name" value="C2 CALCIUM/LIPID-BINDING PLANT PHOSPHORIBOSYLTRANSFERASE FAMILY PROTEIN"/>
    <property type="match status" value="1"/>
</dbReference>
<dbReference type="InterPro" id="IPR013783">
    <property type="entry name" value="Ig-like_fold"/>
</dbReference>
<dbReference type="Gene3D" id="2.60.40.10">
    <property type="entry name" value="Immunoglobulins"/>
    <property type="match status" value="1"/>
</dbReference>
<keyword evidence="3" id="KW-1185">Reference proteome</keyword>
<gene>
    <name evidence="2" type="ORF">NCGR_LOCUS35730</name>
</gene>
<feature type="domain" description="MSP" evidence="1">
    <location>
        <begin position="130"/>
        <end position="262"/>
    </location>
</feature>
<comment type="caution">
    <text evidence="2">The sequence shown here is derived from an EMBL/GenBank/DDBJ whole genome shotgun (WGS) entry which is preliminary data.</text>
</comment>
<dbReference type="SUPFAM" id="SSF49354">
    <property type="entry name" value="PapD-like"/>
    <property type="match status" value="1"/>
</dbReference>
<protein>
    <recommendedName>
        <fullName evidence="1">MSP domain-containing protein</fullName>
    </recommendedName>
</protein>
<dbReference type="InterPro" id="IPR000535">
    <property type="entry name" value="MSP_dom"/>
</dbReference>
<dbReference type="PROSITE" id="PS50202">
    <property type="entry name" value="MSP"/>
    <property type="match status" value="1"/>
</dbReference>
<dbReference type="EMBL" id="CAJGYO010000008">
    <property type="protein sequence ID" value="CAD6251999.1"/>
    <property type="molecule type" value="Genomic_DNA"/>
</dbReference>